<dbReference type="VEuPathDB" id="FungiDB:YALI1_F04860g"/>
<proteinExistence type="predicted"/>
<protein>
    <submittedName>
        <fullName evidence="2">Uncharacterized protein</fullName>
    </submittedName>
</protein>
<sequence length="70" mass="7996">MRCILDSDYTEKRQRGRPWGRSRDPILPLPPSACHMTWTSLRNLQRRIFLPSDPDTPVTGSPESILCASD</sequence>
<reference evidence="2 3" key="1">
    <citation type="journal article" date="2016" name="PLoS ONE">
        <title>Sequence Assembly of Yarrowia lipolytica Strain W29/CLIB89 Shows Transposable Element Diversity.</title>
        <authorList>
            <person name="Magnan C."/>
            <person name="Yu J."/>
            <person name="Chang I."/>
            <person name="Jahn E."/>
            <person name="Kanomata Y."/>
            <person name="Wu J."/>
            <person name="Zeller M."/>
            <person name="Oakes M."/>
            <person name="Baldi P."/>
            <person name="Sandmeyer S."/>
        </authorList>
    </citation>
    <scope>NUCLEOTIDE SEQUENCE [LARGE SCALE GENOMIC DNA]</scope>
    <source>
        <strain evidence="3">CLIB89(W29)</strain>
    </source>
</reference>
<evidence type="ECO:0000313" key="3">
    <source>
        <dbReference type="Proteomes" id="UP000182444"/>
    </source>
</evidence>
<dbReference type="AlphaFoldDB" id="A0A1D8NLS6"/>
<dbReference type="RefSeq" id="XP_068139336.1">
    <property type="nucleotide sequence ID" value="XM_068283235.1"/>
</dbReference>
<evidence type="ECO:0000256" key="1">
    <source>
        <dbReference type="SAM" id="MobiDB-lite"/>
    </source>
</evidence>
<dbReference type="Proteomes" id="UP000182444">
    <property type="component" value="Chromosome 1F"/>
</dbReference>
<gene>
    <name evidence="2" type="ORF">YALI1_F04860g</name>
</gene>
<dbReference type="EMBL" id="CP017558">
    <property type="protein sequence ID" value="AOW06589.1"/>
    <property type="molecule type" value="Genomic_DNA"/>
</dbReference>
<organism evidence="2 3">
    <name type="scientific">Yarrowia lipolytica</name>
    <name type="common">Candida lipolytica</name>
    <dbReference type="NCBI Taxonomy" id="4952"/>
    <lineage>
        <taxon>Eukaryota</taxon>
        <taxon>Fungi</taxon>
        <taxon>Dikarya</taxon>
        <taxon>Ascomycota</taxon>
        <taxon>Saccharomycotina</taxon>
        <taxon>Dipodascomycetes</taxon>
        <taxon>Dipodascales</taxon>
        <taxon>Dipodascales incertae sedis</taxon>
        <taxon>Yarrowia</taxon>
    </lineage>
</organism>
<feature type="region of interest" description="Disordered" evidence="1">
    <location>
        <begin position="1"/>
        <end position="26"/>
    </location>
</feature>
<name>A0A1D8NLS6_YARLL</name>
<dbReference type="GeneID" id="94583827"/>
<evidence type="ECO:0000313" key="2">
    <source>
        <dbReference type="EMBL" id="AOW06589.1"/>
    </source>
</evidence>
<feature type="region of interest" description="Disordered" evidence="1">
    <location>
        <begin position="51"/>
        <end position="70"/>
    </location>
</feature>
<accession>A0A1D8NLS6</accession>